<gene>
    <name evidence="2" type="ORF">CAEBREN_03933</name>
</gene>
<keyword evidence="3" id="KW-1185">Reference proteome</keyword>
<dbReference type="PANTHER" id="PTHR23015:SF4">
    <property type="entry name" value="DUF38 DOMAIN-CONTAINING PROTEIN-RELATED"/>
    <property type="match status" value="1"/>
</dbReference>
<dbReference type="PANTHER" id="PTHR23015">
    <property type="entry name" value="UNCHARACTERIZED C.ELEGANS PROTEIN"/>
    <property type="match status" value="1"/>
</dbReference>
<protein>
    <recommendedName>
        <fullName evidence="1">DUF38 domain-containing protein</fullName>
    </recommendedName>
</protein>
<evidence type="ECO:0000313" key="2">
    <source>
        <dbReference type="EMBL" id="EGT56873.1"/>
    </source>
</evidence>
<accession>G0NBB2</accession>
<dbReference type="InParanoid" id="G0NBB2"/>
<dbReference type="EMBL" id="GL379857">
    <property type="protein sequence ID" value="EGT56873.1"/>
    <property type="molecule type" value="Genomic_DNA"/>
</dbReference>
<organism evidence="3">
    <name type="scientific">Caenorhabditis brenneri</name>
    <name type="common">Nematode worm</name>
    <dbReference type="NCBI Taxonomy" id="135651"/>
    <lineage>
        <taxon>Eukaryota</taxon>
        <taxon>Metazoa</taxon>
        <taxon>Ecdysozoa</taxon>
        <taxon>Nematoda</taxon>
        <taxon>Chromadorea</taxon>
        <taxon>Rhabditida</taxon>
        <taxon>Rhabditina</taxon>
        <taxon>Rhabditomorpha</taxon>
        <taxon>Rhabditoidea</taxon>
        <taxon>Rhabditidae</taxon>
        <taxon>Peloderinae</taxon>
        <taxon>Caenorhabditis</taxon>
    </lineage>
</organism>
<dbReference type="HOGENOM" id="CLU_1422616_0_0_1"/>
<sequence>MSTFLTKFEYTLRSLKHQIAVQMLQIRAEHPDNVLAILPYLRPGYLENILIDDGRVKADWKSDENVRKVEQIMQLDQWKQAEELTLQESLHMFPDDVLVQFKKYWILQLSLSENQLAHIGSKFADSPIFENCHLEIEGYDNYHLISSIGVPGPPAGHYRRFRHLMIPNTDKLLIFKECGYIEIDKQTRDIQ</sequence>
<evidence type="ECO:0000313" key="3">
    <source>
        <dbReference type="Proteomes" id="UP000008068"/>
    </source>
</evidence>
<dbReference type="InterPro" id="IPR040161">
    <property type="entry name" value="FB224"/>
</dbReference>
<dbReference type="Proteomes" id="UP000008068">
    <property type="component" value="Unassembled WGS sequence"/>
</dbReference>
<evidence type="ECO:0000259" key="1">
    <source>
        <dbReference type="Pfam" id="PF01827"/>
    </source>
</evidence>
<name>G0NBB2_CAEBE</name>
<dbReference type="GO" id="GO:0045087">
    <property type="term" value="P:innate immune response"/>
    <property type="evidence" value="ECO:0007669"/>
    <property type="project" value="TreeGrafter"/>
</dbReference>
<dbReference type="AlphaFoldDB" id="G0NBB2"/>
<dbReference type="OrthoDB" id="5909468at2759"/>
<reference evidence="3" key="1">
    <citation type="submission" date="2011-07" db="EMBL/GenBank/DDBJ databases">
        <authorList>
            <consortium name="Caenorhabditis brenneri Sequencing and Analysis Consortium"/>
            <person name="Wilson R.K."/>
        </authorList>
    </citation>
    <scope>NUCLEOTIDE SEQUENCE [LARGE SCALE GENOMIC DNA]</scope>
    <source>
        <strain evidence="3">PB2801</strain>
    </source>
</reference>
<dbReference type="InterPro" id="IPR002900">
    <property type="entry name" value="DUF38/FTH_CAE_spp"/>
</dbReference>
<feature type="domain" description="DUF38" evidence="1">
    <location>
        <begin position="3"/>
        <end position="140"/>
    </location>
</feature>
<proteinExistence type="predicted"/>
<dbReference type="Pfam" id="PF01827">
    <property type="entry name" value="FTH"/>
    <property type="match status" value="1"/>
</dbReference>